<protein>
    <recommendedName>
        <fullName evidence="3">Urease accessory protein UreF</fullName>
    </recommendedName>
</protein>
<dbReference type="Gene3D" id="1.10.4190.10">
    <property type="entry name" value="Urease accessory protein UreF"/>
    <property type="match status" value="1"/>
</dbReference>
<evidence type="ECO:0000313" key="4">
    <source>
        <dbReference type="EMBL" id="QDR81731.1"/>
    </source>
</evidence>
<reference evidence="4 5" key="1">
    <citation type="submission" date="2019-02" db="EMBL/GenBank/DDBJ databases">
        <title>Closed genome of Sporomusa termitida DSM 4440.</title>
        <authorList>
            <person name="Poehlein A."/>
            <person name="Daniel R."/>
        </authorList>
    </citation>
    <scope>NUCLEOTIDE SEQUENCE [LARGE SCALE GENOMIC DNA]</scope>
    <source>
        <strain evidence="4 5">DSM 4440</strain>
    </source>
</reference>
<name>A0A517DWJ5_9FIRM</name>
<gene>
    <name evidence="3 4" type="primary">ureF</name>
    <name evidence="4" type="ORF">SPTER_31430</name>
</gene>
<dbReference type="PIRSF" id="PIRSF009467">
    <property type="entry name" value="Ureas_acces_UreF"/>
    <property type="match status" value="1"/>
</dbReference>
<dbReference type="RefSeq" id="WP_144351191.1">
    <property type="nucleotide sequence ID" value="NZ_CP036259.1"/>
</dbReference>
<dbReference type="Proteomes" id="UP000320776">
    <property type="component" value="Chromosome"/>
</dbReference>
<keyword evidence="3" id="KW-0963">Cytoplasm</keyword>
<comment type="function">
    <text evidence="3">Required for maturation of urease via the functional incorporation of the urease nickel metallocenter.</text>
</comment>
<dbReference type="HAMAP" id="MF_01385">
    <property type="entry name" value="UreF"/>
    <property type="match status" value="1"/>
</dbReference>
<evidence type="ECO:0000256" key="1">
    <source>
        <dbReference type="ARBA" id="ARBA00022988"/>
    </source>
</evidence>
<dbReference type="OrthoDB" id="9798772at2"/>
<evidence type="ECO:0000313" key="5">
    <source>
        <dbReference type="Proteomes" id="UP000320776"/>
    </source>
</evidence>
<comment type="subunit">
    <text evidence="3">UreD, UreF and UreG form a complex that acts as a GTP-hydrolysis-dependent molecular chaperone, activating the urease apoprotein by helping to assemble the nickel containing metallocenter of UreC. The UreE protein probably delivers the nickel.</text>
</comment>
<comment type="similarity">
    <text evidence="3">Belongs to the UreF family.</text>
</comment>
<evidence type="ECO:0000256" key="2">
    <source>
        <dbReference type="ARBA" id="ARBA00023186"/>
    </source>
</evidence>
<evidence type="ECO:0000256" key="3">
    <source>
        <dbReference type="HAMAP-Rule" id="MF_01385"/>
    </source>
</evidence>
<dbReference type="Pfam" id="PF01730">
    <property type="entry name" value="UreF"/>
    <property type="match status" value="1"/>
</dbReference>
<keyword evidence="5" id="KW-1185">Reference proteome</keyword>
<dbReference type="InterPro" id="IPR038277">
    <property type="entry name" value="UreF_sf"/>
</dbReference>
<dbReference type="PANTHER" id="PTHR33620">
    <property type="entry name" value="UREASE ACCESSORY PROTEIN F"/>
    <property type="match status" value="1"/>
</dbReference>
<dbReference type="GO" id="GO:0016151">
    <property type="term" value="F:nickel cation binding"/>
    <property type="evidence" value="ECO:0007669"/>
    <property type="project" value="UniProtKB-UniRule"/>
</dbReference>
<dbReference type="AlphaFoldDB" id="A0A517DWJ5"/>
<keyword evidence="2 3" id="KW-0143">Chaperone</keyword>
<organism evidence="4 5">
    <name type="scientific">Sporomusa termitida</name>
    <dbReference type="NCBI Taxonomy" id="2377"/>
    <lineage>
        <taxon>Bacteria</taxon>
        <taxon>Bacillati</taxon>
        <taxon>Bacillota</taxon>
        <taxon>Negativicutes</taxon>
        <taxon>Selenomonadales</taxon>
        <taxon>Sporomusaceae</taxon>
        <taxon>Sporomusa</taxon>
    </lineage>
</organism>
<comment type="subcellular location">
    <subcellularLocation>
        <location evidence="3">Cytoplasm</location>
    </subcellularLocation>
</comment>
<proteinExistence type="inferred from homology"/>
<dbReference type="PANTHER" id="PTHR33620:SF1">
    <property type="entry name" value="UREASE ACCESSORY PROTEIN F"/>
    <property type="match status" value="1"/>
</dbReference>
<dbReference type="KEGG" id="sted:SPTER_31430"/>
<dbReference type="InterPro" id="IPR002639">
    <property type="entry name" value="UreF"/>
</dbReference>
<sequence length="225" mass="24902">MSSRPSLQASLRLMQLADSAFPSGSFTQSFGLETFIQRGDINNSRHLAGYMATYLYYTWRVTDLLAVRLAWQAARALNMNKLMVLDKRLHAMKLPYESREGSVKMGKRLRRILGEIDPAYQPAGRLPWCHHAIVFGHYGALASELEPLLAAYAHAAVVSLVANGVRAIPLGQTDGQQVIARLQPLAEVCINWALTATEQEWGGSAPALDWAGMAHEGLYSRIFMS</sequence>
<dbReference type="EMBL" id="CP036259">
    <property type="protein sequence ID" value="QDR81731.1"/>
    <property type="molecule type" value="Genomic_DNA"/>
</dbReference>
<accession>A0A517DWJ5</accession>
<keyword evidence="1 3" id="KW-0996">Nickel insertion</keyword>
<dbReference type="GO" id="GO:0005737">
    <property type="term" value="C:cytoplasm"/>
    <property type="evidence" value="ECO:0007669"/>
    <property type="project" value="UniProtKB-SubCell"/>
</dbReference>